<proteinExistence type="predicted"/>
<dbReference type="GO" id="GO:0005634">
    <property type="term" value="C:nucleus"/>
    <property type="evidence" value="ECO:0007669"/>
    <property type="project" value="UniProtKB-SubCell"/>
</dbReference>
<evidence type="ECO:0000256" key="5">
    <source>
        <dbReference type="ARBA" id="ARBA00023242"/>
    </source>
</evidence>
<accession>A0A0E0MMB1</accession>
<dbReference type="GO" id="GO:0003677">
    <property type="term" value="F:DNA binding"/>
    <property type="evidence" value="ECO:0007669"/>
    <property type="project" value="UniProtKB-KW"/>
</dbReference>
<sequence>METTAKECAARRAAAALPPGFRFRPTDEELVVHYLRRRALDSPLPPAVDIPDVRLLAHDPSDLLPPGWSEQERYFFTCKEAKYVKGRRANRATGAGYWKATGKEKPVAVSVPAAPRSQAAVVVGMKRSLVFYRGKPPTGKKTDWVMHEYRLAGAGLAPCRRAADHPARPAEGWVLCRVFRKKGSSAASTASPTADADEDDATTVRADDGGDGAVTAAGVRFIDFFARADARRRRAASPVSSSCVTDASAEHCREQETTSRGGGAGAGDASD</sequence>
<evidence type="ECO:0000256" key="6">
    <source>
        <dbReference type="SAM" id="MobiDB-lite"/>
    </source>
</evidence>
<dbReference type="OMA" id="DFMTKDR"/>
<dbReference type="eggNOG" id="ENOG502R7WC">
    <property type="taxonomic scope" value="Eukaryota"/>
</dbReference>
<evidence type="ECO:0000313" key="9">
    <source>
        <dbReference type="Proteomes" id="UP000026962"/>
    </source>
</evidence>
<evidence type="ECO:0000256" key="1">
    <source>
        <dbReference type="ARBA" id="ARBA00004123"/>
    </source>
</evidence>
<feature type="region of interest" description="Disordered" evidence="6">
    <location>
        <begin position="186"/>
        <end position="210"/>
    </location>
</feature>
<dbReference type="Gramene" id="OPUNC12G10470.1">
    <property type="protein sequence ID" value="OPUNC12G10470.1"/>
    <property type="gene ID" value="OPUNC12G10470"/>
</dbReference>
<dbReference type="PROSITE" id="PS51005">
    <property type="entry name" value="NAC"/>
    <property type="match status" value="1"/>
</dbReference>
<name>A0A0E0MMB1_ORYPU</name>
<dbReference type="PANTHER" id="PTHR31744:SF93">
    <property type="entry name" value="NAC DOMAIN-CONTAINING PROTEIN"/>
    <property type="match status" value="1"/>
</dbReference>
<dbReference type="HOGENOM" id="CLU_035664_9_0_1"/>
<evidence type="ECO:0000256" key="3">
    <source>
        <dbReference type="ARBA" id="ARBA00023125"/>
    </source>
</evidence>
<keyword evidence="2" id="KW-0805">Transcription regulation</keyword>
<keyword evidence="9" id="KW-1185">Reference proteome</keyword>
<reference evidence="8" key="2">
    <citation type="submission" date="2018-05" db="EMBL/GenBank/DDBJ databases">
        <title>OpunRS2 (Oryza punctata Reference Sequence Version 2).</title>
        <authorList>
            <person name="Zhang J."/>
            <person name="Kudrna D."/>
            <person name="Lee S."/>
            <person name="Talag J."/>
            <person name="Welchert J."/>
            <person name="Wing R.A."/>
        </authorList>
    </citation>
    <scope>NUCLEOTIDE SEQUENCE [LARGE SCALE GENOMIC DNA]</scope>
</reference>
<dbReference type="AlphaFoldDB" id="A0A0E0MMB1"/>
<feature type="region of interest" description="Disordered" evidence="6">
    <location>
        <begin position="232"/>
        <end position="271"/>
    </location>
</feature>
<keyword evidence="5" id="KW-0539">Nucleus</keyword>
<dbReference type="Proteomes" id="UP000026962">
    <property type="component" value="Chromosome 12"/>
</dbReference>
<evidence type="ECO:0000256" key="4">
    <source>
        <dbReference type="ARBA" id="ARBA00023163"/>
    </source>
</evidence>
<protein>
    <recommendedName>
        <fullName evidence="7">NAC domain-containing protein</fullName>
    </recommendedName>
</protein>
<reference evidence="8" key="1">
    <citation type="submission" date="2015-04" db="UniProtKB">
        <authorList>
            <consortium name="EnsemblPlants"/>
        </authorList>
    </citation>
    <scope>IDENTIFICATION</scope>
</reference>
<dbReference type="InterPro" id="IPR036093">
    <property type="entry name" value="NAC_dom_sf"/>
</dbReference>
<dbReference type="PANTHER" id="PTHR31744">
    <property type="entry name" value="PROTEIN CUP-SHAPED COTYLEDON 2-RELATED"/>
    <property type="match status" value="1"/>
</dbReference>
<keyword evidence="3" id="KW-0238">DNA-binding</keyword>
<organism evidence="8">
    <name type="scientific">Oryza punctata</name>
    <name type="common">Red rice</name>
    <dbReference type="NCBI Taxonomy" id="4537"/>
    <lineage>
        <taxon>Eukaryota</taxon>
        <taxon>Viridiplantae</taxon>
        <taxon>Streptophyta</taxon>
        <taxon>Embryophyta</taxon>
        <taxon>Tracheophyta</taxon>
        <taxon>Spermatophyta</taxon>
        <taxon>Magnoliopsida</taxon>
        <taxon>Liliopsida</taxon>
        <taxon>Poales</taxon>
        <taxon>Poaceae</taxon>
        <taxon>BOP clade</taxon>
        <taxon>Oryzoideae</taxon>
        <taxon>Oryzeae</taxon>
        <taxon>Oryzinae</taxon>
        <taxon>Oryza</taxon>
    </lineage>
</organism>
<dbReference type="Pfam" id="PF02365">
    <property type="entry name" value="NAM"/>
    <property type="match status" value="1"/>
</dbReference>
<evidence type="ECO:0000256" key="2">
    <source>
        <dbReference type="ARBA" id="ARBA00023015"/>
    </source>
</evidence>
<dbReference type="STRING" id="4537.A0A0E0MMB1"/>
<dbReference type="InterPro" id="IPR003441">
    <property type="entry name" value="NAC-dom"/>
</dbReference>
<evidence type="ECO:0000313" key="8">
    <source>
        <dbReference type="EnsemblPlants" id="OPUNC12G10470.1"/>
    </source>
</evidence>
<dbReference type="GO" id="GO:0006355">
    <property type="term" value="P:regulation of DNA-templated transcription"/>
    <property type="evidence" value="ECO:0007669"/>
    <property type="project" value="InterPro"/>
</dbReference>
<feature type="compositionally biased region" description="Basic and acidic residues" evidence="6">
    <location>
        <begin position="248"/>
        <end position="257"/>
    </location>
</feature>
<feature type="domain" description="NAC" evidence="7">
    <location>
        <begin position="17"/>
        <end position="181"/>
    </location>
</feature>
<dbReference type="Gene3D" id="2.170.150.80">
    <property type="entry name" value="NAC domain"/>
    <property type="match status" value="1"/>
</dbReference>
<evidence type="ECO:0000259" key="7">
    <source>
        <dbReference type="PROSITE" id="PS51005"/>
    </source>
</evidence>
<comment type="subcellular location">
    <subcellularLocation>
        <location evidence="1">Nucleus</location>
    </subcellularLocation>
</comment>
<dbReference type="EnsemblPlants" id="OPUNC12G10470.1">
    <property type="protein sequence ID" value="OPUNC12G10470.1"/>
    <property type="gene ID" value="OPUNC12G10470"/>
</dbReference>
<feature type="compositionally biased region" description="Gly residues" evidence="6">
    <location>
        <begin position="260"/>
        <end position="271"/>
    </location>
</feature>
<dbReference type="SUPFAM" id="SSF101941">
    <property type="entry name" value="NAC domain"/>
    <property type="match status" value="1"/>
</dbReference>
<keyword evidence="4" id="KW-0804">Transcription</keyword>